<feature type="active site" description="Proton acceptor" evidence="8">
    <location>
        <position position="314"/>
    </location>
</feature>
<dbReference type="EMBL" id="FUFT01000002">
    <property type="protein sequence ID" value="SJL83283.1"/>
    <property type="molecule type" value="Genomic_DNA"/>
</dbReference>
<feature type="binding site" evidence="8">
    <location>
        <position position="314"/>
    </location>
    <ligand>
        <name>3-phosphoshikimate</name>
        <dbReference type="ChEBI" id="CHEBI:145989"/>
    </ligand>
</feature>
<dbReference type="Proteomes" id="UP000189475">
    <property type="component" value="Unassembled WGS sequence"/>
</dbReference>
<feature type="binding site" evidence="8">
    <location>
        <position position="96"/>
    </location>
    <ligand>
        <name>phosphoenolpyruvate</name>
        <dbReference type="ChEBI" id="CHEBI:58702"/>
    </ligand>
</feature>
<keyword evidence="11" id="KW-1185">Reference proteome</keyword>
<keyword evidence="3 8" id="KW-0963">Cytoplasm</keyword>
<dbReference type="PIRSF" id="PIRSF000505">
    <property type="entry name" value="EPSPS"/>
    <property type="match status" value="1"/>
</dbReference>
<evidence type="ECO:0000256" key="3">
    <source>
        <dbReference type="ARBA" id="ARBA00022490"/>
    </source>
</evidence>
<organism evidence="10 11">
    <name type="scientific">Vibrio palustris</name>
    <dbReference type="NCBI Taxonomy" id="1918946"/>
    <lineage>
        <taxon>Bacteria</taxon>
        <taxon>Pseudomonadati</taxon>
        <taxon>Pseudomonadota</taxon>
        <taxon>Gammaproteobacteria</taxon>
        <taxon>Vibrionales</taxon>
        <taxon>Vibrionaceae</taxon>
        <taxon>Vibrio</taxon>
    </lineage>
</organism>
<dbReference type="InterPro" id="IPR023193">
    <property type="entry name" value="EPSP_synthase_CS"/>
</dbReference>
<keyword evidence="4 8" id="KW-0028">Amino-acid biosynthesis</keyword>
<evidence type="ECO:0000313" key="10">
    <source>
        <dbReference type="EMBL" id="SJL83283.1"/>
    </source>
</evidence>
<evidence type="ECO:0000256" key="6">
    <source>
        <dbReference type="ARBA" id="ARBA00023141"/>
    </source>
</evidence>
<dbReference type="InterPro" id="IPR013792">
    <property type="entry name" value="RNA3'P_cycl/enolpyr_Trfase_a/b"/>
</dbReference>
<dbReference type="GO" id="GO:0008652">
    <property type="term" value="P:amino acid biosynthetic process"/>
    <property type="evidence" value="ECO:0007669"/>
    <property type="project" value="UniProtKB-KW"/>
</dbReference>
<dbReference type="Gene3D" id="3.65.10.10">
    <property type="entry name" value="Enolpyruvate transferase domain"/>
    <property type="match status" value="2"/>
</dbReference>
<dbReference type="PANTHER" id="PTHR21090:SF5">
    <property type="entry name" value="PENTAFUNCTIONAL AROM POLYPEPTIDE"/>
    <property type="match status" value="1"/>
</dbReference>
<feature type="binding site" evidence="8">
    <location>
        <position position="170"/>
    </location>
    <ligand>
        <name>3-phosphoshikimate</name>
        <dbReference type="ChEBI" id="CHEBI:145989"/>
    </ligand>
</feature>
<dbReference type="STRING" id="1918946.VPAL9027_01247"/>
<dbReference type="FunFam" id="3.65.10.10:FF:000004">
    <property type="entry name" value="3-phosphoshikimate 1-carboxyvinyltransferase"/>
    <property type="match status" value="1"/>
</dbReference>
<comment type="function">
    <text evidence="8">Catalyzes the transfer of the enolpyruvyl moiety of phosphoenolpyruvate (PEP) to the 5-hydroxyl of shikimate-3-phosphate (S3P) to produce enolpyruvyl shikimate-3-phosphate and inorganic phosphate.</text>
</comment>
<feature type="binding site" evidence="8">
    <location>
        <position position="172"/>
    </location>
    <ligand>
        <name>phosphoenolpyruvate</name>
        <dbReference type="ChEBI" id="CHEBI:58702"/>
    </ligand>
</feature>
<sequence>MESLTLEPINIIQGTVNLPGSKSVSNRALLLAALAKGTTRLTNLLDSDDIRHMLAALQQVGVDYQLSADKTECTVHGLGQPFSTETPLELFLGNAGTAMRPLAAALCLGHGDYVLTGEPRMKERPIGHLVDALRTAGADIEYLENENYPPLAIHSTGLKGGEVVIDGSISSQFLTAFLMSAPFADNDITIVIEGELVSKPYIDITLDIMRQFGVVVENNHYQSFVVKSGQQYVSPGDFLVEGDASSASYFLAAAAIKGGSIRVTGISKHSIQGDIRFADALEKMGASIEWGEDYVQATRGHLDAIDMDFNHIPDAAMTIATTALFAKGTTSIRNVYNWRVKETDRLTAMATELRKVGAIVEEGDDYITITPPEVCEHAAIDTYDDHRMAMCFSLVALSQTPVTINDPKCTSKTFPDYFDKFRQLSS</sequence>
<dbReference type="GO" id="GO:0005737">
    <property type="term" value="C:cytoplasm"/>
    <property type="evidence" value="ECO:0007669"/>
    <property type="project" value="UniProtKB-SubCell"/>
</dbReference>
<feature type="binding site" evidence="8">
    <location>
        <position position="23"/>
    </location>
    <ligand>
        <name>3-phosphoshikimate</name>
        <dbReference type="ChEBI" id="CHEBI:145989"/>
    </ligand>
</feature>
<dbReference type="FunFam" id="3.65.10.10:FF:000003">
    <property type="entry name" value="3-phosphoshikimate 1-carboxyvinyltransferase"/>
    <property type="match status" value="1"/>
</dbReference>
<name>A0A1R4B2Z6_9VIBR</name>
<dbReference type="GO" id="GO:0003866">
    <property type="term" value="F:3-phosphoshikimate 1-carboxyvinyltransferase activity"/>
    <property type="evidence" value="ECO:0007669"/>
    <property type="project" value="UniProtKB-UniRule"/>
</dbReference>
<evidence type="ECO:0000256" key="7">
    <source>
        <dbReference type="ARBA" id="ARBA00044633"/>
    </source>
</evidence>
<keyword evidence="5 8" id="KW-0808">Transferase</keyword>
<feature type="binding site" evidence="8">
    <location>
        <position position="341"/>
    </location>
    <ligand>
        <name>3-phosphoshikimate</name>
        <dbReference type="ChEBI" id="CHEBI:145989"/>
    </ligand>
</feature>
<feature type="domain" description="Enolpyruvate transferase" evidence="9">
    <location>
        <begin position="7"/>
        <end position="420"/>
    </location>
</feature>
<evidence type="ECO:0000256" key="5">
    <source>
        <dbReference type="ARBA" id="ARBA00022679"/>
    </source>
</evidence>
<feature type="binding site" evidence="8">
    <location>
        <position position="412"/>
    </location>
    <ligand>
        <name>phosphoenolpyruvate</name>
        <dbReference type="ChEBI" id="CHEBI:58702"/>
    </ligand>
</feature>
<evidence type="ECO:0000256" key="2">
    <source>
        <dbReference type="ARBA" id="ARBA00009948"/>
    </source>
</evidence>
<comment type="pathway">
    <text evidence="1 8">Metabolic intermediate biosynthesis; chorismate biosynthesis; chorismate from D-erythrose 4-phosphate and phosphoenolpyruvate: step 6/7.</text>
</comment>
<feature type="binding site" evidence="8">
    <location>
        <position position="27"/>
    </location>
    <ligand>
        <name>3-phosphoshikimate</name>
        <dbReference type="ChEBI" id="CHEBI:145989"/>
    </ligand>
</feature>
<dbReference type="Pfam" id="PF00275">
    <property type="entry name" value="EPSP_synthase"/>
    <property type="match status" value="1"/>
</dbReference>
<dbReference type="OrthoDB" id="9809920at2"/>
<evidence type="ECO:0000256" key="4">
    <source>
        <dbReference type="ARBA" id="ARBA00022605"/>
    </source>
</evidence>
<dbReference type="HAMAP" id="MF_00210">
    <property type="entry name" value="EPSP_synth"/>
    <property type="match status" value="1"/>
</dbReference>
<reference evidence="10 11" key="1">
    <citation type="submission" date="2017-02" db="EMBL/GenBank/DDBJ databases">
        <authorList>
            <person name="Peterson S.W."/>
        </authorList>
    </citation>
    <scope>NUCLEOTIDE SEQUENCE [LARGE SCALE GENOMIC DNA]</scope>
    <source>
        <strain evidence="10 11">CECT 9027</strain>
    </source>
</reference>
<dbReference type="CDD" id="cd01556">
    <property type="entry name" value="EPSP_synthase"/>
    <property type="match status" value="1"/>
</dbReference>
<dbReference type="GO" id="GO:0009423">
    <property type="term" value="P:chorismate biosynthetic process"/>
    <property type="evidence" value="ECO:0007669"/>
    <property type="project" value="UniProtKB-UniRule"/>
</dbReference>
<feature type="binding site" evidence="8">
    <location>
        <position position="171"/>
    </location>
    <ligand>
        <name>3-phosphoshikimate</name>
        <dbReference type="ChEBI" id="CHEBI:145989"/>
    </ligand>
</feature>
<dbReference type="SUPFAM" id="SSF55205">
    <property type="entry name" value="EPT/RTPC-like"/>
    <property type="match status" value="1"/>
</dbReference>
<evidence type="ECO:0000259" key="9">
    <source>
        <dbReference type="Pfam" id="PF00275"/>
    </source>
</evidence>
<feature type="binding site" evidence="8">
    <location>
        <position position="22"/>
    </location>
    <ligand>
        <name>3-phosphoshikimate</name>
        <dbReference type="ChEBI" id="CHEBI:145989"/>
    </ligand>
</feature>
<comment type="catalytic activity">
    <reaction evidence="7">
        <text>3-phosphoshikimate + phosphoenolpyruvate = 5-O-(1-carboxyvinyl)-3-phosphoshikimate + phosphate</text>
        <dbReference type="Rhea" id="RHEA:21256"/>
        <dbReference type="ChEBI" id="CHEBI:43474"/>
        <dbReference type="ChEBI" id="CHEBI:57701"/>
        <dbReference type="ChEBI" id="CHEBI:58702"/>
        <dbReference type="ChEBI" id="CHEBI:145989"/>
        <dbReference type="EC" id="2.5.1.19"/>
    </reaction>
    <physiologicalReaction direction="left-to-right" evidence="7">
        <dbReference type="Rhea" id="RHEA:21257"/>
    </physiologicalReaction>
</comment>
<feature type="binding site" evidence="8">
    <location>
        <position position="387"/>
    </location>
    <ligand>
        <name>phosphoenolpyruvate</name>
        <dbReference type="ChEBI" id="CHEBI:58702"/>
    </ligand>
</feature>
<dbReference type="AlphaFoldDB" id="A0A1R4B2Z6"/>
<comment type="subunit">
    <text evidence="8">Monomer.</text>
</comment>
<feature type="binding site" evidence="8">
    <location>
        <position position="124"/>
    </location>
    <ligand>
        <name>phosphoenolpyruvate</name>
        <dbReference type="ChEBI" id="CHEBI:58702"/>
    </ligand>
</feature>
<dbReference type="PANTHER" id="PTHR21090">
    <property type="entry name" value="AROM/DEHYDROQUINATE SYNTHASE"/>
    <property type="match status" value="1"/>
</dbReference>
<dbReference type="InterPro" id="IPR001986">
    <property type="entry name" value="Enolpyruvate_Tfrase_dom"/>
</dbReference>
<dbReference type="RefSeq" id="WP_077313254.1">
    <property type="nucleotide sequence ID" value="NZ_AP024887.1"/>
</dbReference>
<comment type="similarity">
    <text evidence="2 8">Belongs to the EPSP synthase family.</text>
</comment>
<dbReference type="UniPathway" id="UPA00053">
    <property type="reaction ID" value="UER00089"/>
</dbReference>
<evidence type="ECO:0000256" key="1">
    <source>
        <dbReference type="ARBA" id="ARBA00004811"/>
    </source>
</evidence>
<dbReference type="PROSITE" id="PS00885">
    <property type="entry name" value="EPSP_SYNTHASE_2"/>
    <property type="match status" value="1"/>
</dbReference>
<feature type="binding site" evidence="8">
    <location>
        <position position="345"/>
    </location>
    <ligand>
        <name>phosphoenolpyruvate</name>
        <dbReference type="ChEBI" id="CHEBI:58702"/>
    </ligand>
</feature>
<dbReference type="EC" id="2.5.1.19" evidence="8"/>
<dbReference type="GO" id="GO:0009073">
    <property type="term" value="P:aromatic amino acid family biosynthetic process"/>
    <property type="evidence" value="ECO:0007669"/>
    <property type="project" value="UniProtKB-KW"/>
</dbReference>
<dbReference type="InterPro" id="IPR006264">
    <property type="entry name" value="EPSP_synthase"/>
</dbReference>
<keyword evidence="6 8" id="KW-0057">Aromatic amino acid biosynthesis</keyword>
<evidence type="ECO:0000313" key="11">
    <source>
        <dbReference type="Proteomes" id="UP000189475"/>
    </source>
</evidence>
<feature type="binding site" evidence="8">
    <location>
        <position position="172"/>
    </location>
    <ligand>
        <name>3-phosphoshikimate</name>
        <dbReference type="ChEBI" id="CHEBI:145989"/>
    </ligand>
</feature>
<evidence type="ECO:0000256" key="8">
    <source>
        <dbReference type="HAMAP-Rule" id="MF_00210"/>
    </source>
</evidence>
<dbReference type="InterPro" id="IPR036968">
    <property type="entry name" value="Enolpyruvate_Tfrase_sf"/>
</dbReference>
<gene>
    <name evidence="8 10" type="primary">aroA</name>
    <name evidence="10" type="ORF">VPAL9027_01247</name>
</gene>
<feature type="binding site" evidence="8">
    <location>
        <position position="198"/>
    </location>
    <ligand>
        <name>3-phosphoshikimate</name>
        <dbReference type="ChEBI" id="CHEBI:145989"/>
    </ligand>
</feature>
<feature type="binding site" evidence="8">
    <location>
        <position position="22"/>
    </location>
    <ligand>
        <name>phosphoenolpyruvate</name>
        <dbReference type="ChEBI" id="CHEBI:58702"/>
    </ligand>
</feature>
<dbReference type="NCBIfam" id="TIGR01356">
    <property type="entry name" value="aroA"/>
    <property type="match status" value="1"/>
</dbReference>
<comment type="subcellular location">
    <subcellularLocation>
        <location evidence="8">Cytoplasm</location>
    </subcellularLocation>
</comment>
<accession>A0A1R4B2Z6</accession>
<proteinExistence type="inferred from homology"/>
<feature type="binding site" evidence="8">
    <location>
        <position position="337"/>
    </location>
    <ligand>
        <name>3-phosphoshikimate</name>
        <dbReference type="ChEBI" id="CHEBI:145989"/>
    </ligand>
</feature>
<protein>
    <recommendedName>
        <fullName evidence="8">3-phosphoshikimate 1-carboxyvinyltransferase</fullName>
        <ecNumber evidence="8">2.5.1.19</ecNumber>
    </recommendedName>
    <alternativeName>
        <fullName evidence="8">5-enolpyruvylshikimate-3-phosphate synthase</fullName>
        <shortName evidence="8">EPSP synthase</shortName>
        <shortName evidence="8">EPSPS</shortName>
    </alternativeName>
</protein>
<dbReference type="PROSITE" id="PS00104">
    <property type="entry name" value="EPSP_SYNTHASE_1"/>
    <property type="match status" value="1"/>
</dbReference>